<dbReference type="EMBL" id="KN640553">
    <property type="protein sequence ID" value="KHN47555.1"/>
    <property type="molecule type" value="Genomic_DNA"/>
</dbReference>
<gene>
    <name evidence="1" type="ORF">glysoja_049612</name>
</gene>
<organism evidence="1">
    <name type="scientific">Glycine soja</name>
    <name type="common">Wild soybean</name>
    <dbReference type="NCBI Taxonomy" id="3848"/>
    <lineage>
        <taxon>Eukaryota</taxon>
        <taxon>Viridiplantae</taxon>
        <taxon>Streptophyta</taxon>
        <taxon>Embryophyta</taxon>
        <taxon>Tracheophyta</taxon>
        <taxon>Spermatophyta</taxon>
        <taxon>Magnoliopsida</taxon>
        <taxon>eudicotyledons</taxon>
        <taxon>Gunneridae</taxon>
        <taxon>Pentapetalae</taxon>
        <taxon>rosids</taxon>
        <taxon>fabids</taxon>
        <taxon>Fabales</taxon>
        <taxon>Fabaceae</taxon>
        <taxon>Papilionoideae</taxon>
        <taxon>50 kb inversion clade</taxon>
        <taxon>NPAAA clade</taxon>
        <taxon>indigoferoid/millettioid clade</taxon>
        <taxon>Phaseoleae</taxon>
        <taxon>Glycine</taxon>
        <taxon>Glycine subgen. Soja</taxon>
    </lineage>
</organism>
<sequence>MTNNSMAISNSQNSVSFDLELTSSWLNQTSSCSQRPRCPPSPATNQPLETIAFNGNNELLWFNMISYGLEFMVGE</sequence>
<dbReference type="AlphaFoldDB" id="A0A0B2SRM6"/>
<proteinExistence type="predicted"/>
<name>A0A0B2SRM6_GLYSO</name>
<accession>A0A0B2SRM6</accession>
<reference evidence="1" key="1">
    <citation type="submission" date="2014-07" db="EMBL/GenBank/DDBJ databases">
        <title>Identification of a novel salt tolerance gene in wild soybean by whole-genome sequencing.</title>
        <authorList>
            <person name="Lam H.-M."/>
            <person name="Qi X."/>
            <person name="Li M.-W."/>
            <person name="Liu X."/>
            <person name="Xie M."/>
            <person name="Ni M."/>
            <person name="Xu X."/>
        </authorList>
    </citation>
    <scope>NUCLEOTIDE SEQUENCE [LARGE SCALE GENOMIC DNA]</scope>
    <source>
        <tissue evidence="1">Root</tissue>
    </source>
</reference>
<evidence type="ECO:0000313" key="1">
    <source>
        <dbReference type="EMBL" id="KHN47555.1"/>
    </source>
</evidence>
<protein>
    <submittedName>
        <fullName evidence="1">Uncharacterized protein</fullName>
    </submittedName>
</protein>
<dbReference type="Proteomes" id="UP000053555">
    <property type="component" value="Unassembled WGS sequence"/>
</dbReference>